<dbReference type="InterPro" id="IPR016537">
    <property type="entry name" value="UCP008159_ABC"/>
</dbReference>
<dbReference type="InterPro" id="IPR010412">
    <property type="entry name" value="DUF1007"/>
</dbReference>
<dbReference type="HOGENOM" id="CLU_088941_0_1_5"/>
<organism evidence="2 3">
    <name type="scientific">Methyloceanibacter caenitepidi</name>
    <dbReference type="NCBI Taxonomy" id="1384459"/>
    <lineage>
        <taxon>Bacteria</taxon>
        <taxon>Pseudomonadati</taxon>
        <taxon>Pseudomonadota</taxon>
        <taxon>Alphaproteobacteria</taxon>
        <taxon>Hyphomicrobiales</taxon>
        <taxon>Hyphomicrobiaceae</taxon>
        <taxon>Methyloceanibacter</taxon>
    </lineage>
</organism>
<feature type="chain" id="PRO_5002038578" description="DUF1007 family protein" evidence="1">
    <location>
        <begin position="27"/>
        <end position="227"/>
    </location>
</feature>
<dbReference type="RefSeq" id="WP_045368780.1">
    <property type="nucleotide sequence ID" value="NZ_AP014648.1"/>
</dbReference>
<accession>A0A0A8K6J4</accession>
<keyword evidence="3" id="KW-1185">Reference proteome</keyword>
<dbReference type="KEGG" id="mcg:GL4_3142"/>
<evidence type="ECO:0000313" key="3">
    <source>
        <dbReference type="Proteomes" id="UP000031643"/>
    </source>
</evidence>
<proteinExistence type="predicted"/>
<dbReference type="Proteomes" id="UP000031643">
    <property type="component" value="Chromosome"/>
</dbReference>
<evidence type="ECO:0000256" key="1">
    <source>
        <dbReference type="SAM" id="SignalP"/>
    </source>
</evidence>
<keyword evidence="1" id="KW-0732">Signal</keyword>
<dbReference type="EMBL" id="AP014648">
    <property type="protein sequence ID" value="BAQ18573.1"/>
    <property type="molecule type" value="Genomic_DNA"/>
</dbReference>
<feature type="signal peptide" evidence="1">
    <location>
        <begin position="1"/>
        <end position="26"/>
    </location>
</feature>
<reference evidence="2 3" key="1">
    <citation type="submission" date="2014-09" db="EMBL/GenBank/DDBJ databases">
        <title>Genome sequencing of Methyloceanibacter caenitepidi Gela4.</title>
        <authorList>
            <person name="Takeuchi M."/>
            <person name="Susumu S."/>
            <person name="Kamagata Y."/>
            <person name="Oshima K."/>
            <person name="Hattori M."/>
            <person name="Iwasaki W."/>
        </authorList>
    </citation>
    <scope>NUCLEOTIDE SEQUENCE [LARGE SCALE GENOMIC DNA]</scope>
    <source>
        <strain evidence="2 3">Gela4</strain>
    </source>
</reference>
<sequence>MPYWSGRATRAALHVALLGAATTGFAASVEAHPHVWATVRSEVVFGPRTEITGIRHAWTFDEFYSAMAVQGLDTNGDGTYAKDELEPLAKVNVESLKDFDYFTYVRREGDDTFLPLKGPEDYWVEYDGTALTLHFTLPLEAPLSPSSKSVTVDVYDPSFFVAFGFAETDPVKIAGSAPGCAAKVVAADPEAAEDAKALTESFFSQLGPDSNYGSQFAQTVTVTCGAE</sequence>
<gene>
    <name evidence="2" type="ORF">GL4_3142</name>
</gene>
<dbReference type="AlphaFoldDB" id="A0A0A8K6J4"/>
<evidence type="ECO:0008006" key="4">
    <source>
        <dbReference type="Google" id="ProtNLM"/>
    </source>
</evidence>
<dbReference type="STRING" id="1384459.GL4_3142"/>
<evidence type="ECO:0000313" key="2">
    <source>
        <dbReference type="EMBL" id="BAQ18573.1"/>
    </source>
</evidence>
<dbReference type="PIRSF" id="PIRSF008159">
    <property type="entry name" value="UCP008159_ABC"/>
    <property type="match status" value="1"/>
</dbReference>
<protein>
    <recommendedName>
        <fullName evidence="4">DUF1007 family protein</fullName>
    </recommendedName>
</protein>
<dbReference type="Pfam" id="PF06226">
    <property type="entry name" value="DUF1007"/>
    <property type="match status" value="1"/>
</dbReference>
<name>A0A0A8K6J4_9HYPH</name>